<gene>
    <name evidence="3" type="ORF">E2C01_077056</name>
</gene>
<feature type="compositionally biased region" description="Pro residues" evidence="1">
    <location>
        <begin position="17"/>
        <end position="36"/>
    </location>
</feature>
<feature type="transmembrane region" description="Helical" evidence="2">
    <location>
        <begin position="49"/>
        <end position="65"/>
    </location>
</feature>
<evidence type="ECO:0000256" key="1">
    <source>
        <dbReference type="SAM" id="MobiDB-lite"/>
    </source>
</evidence>
<proteinExistence type="predicted"/>
<feature type="region of interest" description="Disordered" evidence="1">
    <location>
        <begin position="1"/>
        <end position="36"/>
    </location>
</feature>
<comment type="caution">
    <text evidence="3">The sequence shown here is derived from an EMBL/GenBank/DDBJ whole genome shotgun (WGS) entry which is preliminary data.</text>
</comment>
<name>A0A5B7IDC0_PORTR</name>
<accession>A0A5B7IDC0</accession>
<dbReference type="EMBL" id="VSRR010059641">
    <property type="protein sequence ID" value="MPC82390.1"/>
    <property type="molecule type" value="Genomic_DNA"/>
</dbReference>
<keyword evidence="2" id="KW-1133">Transmembrane helix</keyword>
<keyword evidence="4" id="KW-1185">Reference proteome</keyword>
<evidence type="ECO:0000256" key="2">
    <source>
        <dbReference type="SAM" id="Phobius"/>
    </source>
</evidence>
<protein>
    <submittedName>
        <fullName evidence="3">Uncharacterized protein</fullName>
    </submittedName>
</protein>
<keyword evidence="2" id="KW-0472">Membrane</keyword>
<keyword evidence="2" id="KW-0812">Transmembrane</keyword>
<sequence>MEGEIPTSPKGLYSSPIPTPPCFTPPRQAPPLPNTLLPSPVPPRPWNNIYPFLLLLLIACIAIPIKP</sequence>
<evidence type="ECO:0000313" key="4">
    <source>
        <dbReference type="Proteomes" id="UP000324222"/>
    </source>
</evidence>
<dbReference type="AlphaFoldDB" id="A0A5B7IDC0"/>
<evidence type="ECO:0000313" key="3">
    <source>
        <dbReference type="EMBL" id="MPC82390.1"/>
    </source>
</evidence>
<organism evidence="3 4">
    <name type="scientific">Portunus trituberculatus</name>
    <name type="common">Swimming crab</name>
    <name type="synonym">Neptunus trituberculatus</name>
    <dbReference type="NCBI Taxonomy" id="210409"/>
    <lineage>
        <taxon>Eukaryota</taxon>
        <taxon>Metazoa</taxon>
        <taxon>Ecdysozoa</taxon>
        <taxon>Arthropoda</taxon>
        <taxon>Crustacea</taxon>
        <taxon>Multicrustacea</taxon>
        <taxon>Malacostraca</taxon>
        <taxon>Eumalacostraca</taxon>
        <taxon>Eucarida</taxon>
        <taxon>Decapoda</taxon>
        <taxon>Pleocyemata</taxon>
        <taxon>Brachyura</taxon>
        <taxon>Eubrachyura</taxon>
        <taxon>Portunoidea</taxon>
        <taxon>Portunidae</taxon>
        <taxon>Portuninae</taxon>
        <taxon>Portunus</taxon>
    </lineage>
</organism>
<reference evidence="3 4" key="1">
    <citation type="submission" date="2019-05" db="EMBL/GenBank/DDBJ databases">
        <title>Another draft genome of Portunus trituberculatus and its Hox gene families provides insights of decapod evolution.</title>
        <authorList>
            <person name="Jeong J.-H."/>
            <person name="Song I."/>
            <person name="Kim S."/>
            <person name="Choi T."/>
            <person name="Kim D."/>
            <person name="Ryu S."/>
            <person name="Kim W."/>
        </authorList>
    </citation>
    <scope>NUCLEOTIDE SEQUENCE [LARGE SCALE GENOMIC DNA]</scope>
    <source>
        <tissue evidence="3">Muscle</tissue>
    </source>
</reference>
<dbReference type="Proteomes" id="UP000324222">
    <property type="component" value="Unassembled WGS sequence"/>
</dbReference>